<comment type="catalytic activity">
    <reaction evidence="8">
        <text>(sulfur carrier)-H + L-cysteine = (sulfur carrier)-SH + L-alanine</text>
        <dbReference type="Rhea" id="RHEA:43892"/>
        <dbReference type="Rhea" id="RHEA-COMP:14737"/>
        <dbReference type="Rhea" id="RHEA-COMP:14739"/>
        <dbReference type="ChEBI" id="CHEBI:29917"/>
        <dbReference type="ChEBI" id="CHEBI:35235"/>
        <dbReference type="ChEBI" id="CHEBI:57972"/>
        <dbReference type="ChEBI" id="CHEBI:64428"/>
        <dbReference type="EC" id="2.8.1.7"/>
    </reaction>
</comment>
<evidence type="ECO:0000313" key="10">
    <source>
        <dbReference type="EMBL" id="MBB5869476.1"/>
    </source>
</evidence>
<protein>
    <submittedName>
        <fullName evidence="10">Cysteine desulfurase</fullName>
        <ecNumber evidence="10">2.8.1.7</ecNumber>
    </submittedName>
</protein>
<name>A0A841BQ90_9ACTN</name>
<gene>
    <name evidence="10" type="ORF">F4553_002855</name>
</gene>
<accession>A0A841BQ90</accession>
<dbReference type="PANTHER" id="PTHR11601">
    <property type="entry name" value="CYSTEINE DESULFURYLASE FAMILY MEMBER"/>
    <property type="match status" value="1"/>
</dbReference>
<dbReference type="GO" id="GO:0051536">
    <property type="term" value="F:iron-sulfur cluster binding"/>
    <property type="evidence" value="ECO:0007669"/>
    <property type="project" value="UniProtKB-KW"/>
</dbReference>
<evidence type="ECO:0000256" key="5">
    <source>
        <dbReference type="ARBA" id="ARBA00022898"/>
    </source>
</evidence>
<dbReference type="SUPFAM" id="SSF53383">
    <property type="entry name" value="PLP-dependent transferases"/>
    <property type="match status" value="1"/>
</dbReference>
<dbReference type="Proteomes" id="UP000587527">
    <property type="component" value="Unassembled WGS sequence"/>
</dbReference>
<evidence type="ECO:0000256" key="4">
    <source>
        <dbReference type="ARBA" id="ARBA00022723"/>
    </source>
</evidence>
<evidence type="ECO:0000256" key="3">
    <source>
        <dbReference type="ARBA" id="ARBA00022679"/>
    </source>
</evidence>
<evidence type="ECO:0000256" key="7">
    <source>
        <dbReference type="ARBA" id="ARBA00023014"/>
    </source>
</evidence>
<dbReference type="RefSeq" id="WP_184836119.1">
    <property type="nucleotide sequence ID" value="NZ_JACHMN010000002.1"/>
</dbReference>
<dbReference type="InterPro" id="IPR015422">
    <property type="entry name" value="PyrdxlP-dep_Trfase_small"/>
</dbReference>
<dbReference type="EMBL" id="JACHMN010000002">
    <property type="protein sequence ID" value="MBB5869476.1"/>
    <property type="molecule type" value="Genomic_DNA"/>
</dbReference>
<comment type="caution">
    <text evidence="10">The sequence shown here is derived from an EMBL/GenBank/DDBJ whole genome shotgun (WGS) entry which is preliminary data.</text>
</comment>
<dbReference type="InterPro" id="IPR015424">
    <property type="entry name" value="PyrdxlP-dep_Trfase"/>
</dbReference>
<reference evidence="10 11" key="1">
    <citation type="submission" date="2020-08" db="EMBL/GenBank/DDBJ databases">
        <title>Sequencing the genomes of 1000 actinobacteria strains.</title>
        <authorList>
            <person name="Klenk H.-P."/>
        </authorList>
    </citation>
    <scope>NUCLEOTIDE SEQUENCE [LARGE SCALE GENOMIC DNA]</scope>
    <source>
        <strain evidence="10 11">DSM 45362</strain>
    </source>
</reference>
<keyword evidence="7" id="KW-0411">Iron-sulfur</keyword>
<dbReference type="InterPro" id="IPR016454">
    <property type="entry name" value="Cysteine_dSase"/>
</dbReference>
<evidence type="ECO:0000256" key="2">
    <source>
        <dbReference type="ARBA" id="ARBA00006490"/>
    </source>
</evidence>
<evidence type="ECO:0000256" key="6">
    <source>
        <dbReference type="ARBA" id="ARBA00023004"/>
    </source>
</evidence>
<sequence>MAHELETAYFDAATASPLHPVAREAFLAALSDGWADPGRLYAQARRARRLLDAARETVAEQLGVRPPELIFTASGTVAAHTAVLGGLAPRKRVGRAFVHSAIEHSAVLHAASDHVDAGGTAVSVPVDRTGRIIEADWRAAVTAPGVALASLISASHEAGTLQPTQWAAGICAEARVPLLVDAAVSVGRVPVPPGWSFLTASARKWGGPAGVGLLAVRAGTRFEPPLTAHWSLEERRAGHGPGAANLPAIVAAAASLRAVRAEAAAEAQRLSALVELIRDRVAATVPDVEIVGDPVERLPHLVTFSCLYVDGEALLTELDRRGFAVSSGSSCTSSTLTPSHVLAAMGVLTHGNIRVSLHRETTAAQVERFLAELPGIVAELRSRAGVSDL</sequence>
<dbReference type="InterPro" id="IPR015421">
    <property type="entry name" value="PyrdxlP-dep_Trfase_major"/>
</dbReference>
<dbReference type="InterPro" id="IPR000192">
    <property type="entry name" value="Aminotrans_V_dom"/>
</dbReference>
<keyword evidence="3 10" id="KW-0808">Transferase</keyword>
<comment type="similarity">
    <text evidence="2">Belongs to the class-V pyridoxal-phosphate-dependent aminotransferase family. NifS/IscS subfamily.</text>
</comment>
<dbReference type="Pfam" id="PF00266">
    <property type="entry name" value="Aminotran_5"/>
    <property type="match status" value="1"/>
</dbReference>
<proteinExistence type="inferred from homology"/>
<organism evidence="10 11">
    <name type="scientific">Allocatelliglobosispora scoriae</name>
    <dbReference type="NCBI Taxonomy" id="643052"/>
    <lineage>
        <taxon>Bacteria</taxon>
        <taxon>Bacillati</taxon>
        <taxon>Actinomycetota</taxon>
        <taxon>Actinomycetes</taxon>
        <taxon>Micromonosporales</taxon>
        <taxon>Micromonosporaceae</taxon>
        <taxon>Allocatelliglobosispora</taxon>
    </lineage>
</organism>
<dbReference type="PIRSF" id="PIRSF005572">
    <property type="entry name" value="NifS"/>
    <property type="match status" value="1"/>
</dbReference>
<evidence type="ECO:0000259" key="9">
    <source>
        <dbReference type="Pfam" id="PF00266"/>
    </source>
</evidence>
<dbReference type="EC" id="2.8.1.7" evidence="10"/>
<evidence type="ECO:0000256" key="8">
    <source>
        <dbReference type="ARBA" id="ARBA00050776"/>
    </source>
</evidence>
<keyword evidence="5" id="KW-0663">Pyridoxal phosphate</keyword>
<dbReference type="PANTHER" id="PTHR11601:SF34">
    <property type="entry name" value="CYSTEINE DESULFURASE"/>
    <property type="match status" value="1"/>
</dbReference>
<keyword evidence="11" id="KW-1185">Reference proteome</keyword>
<dbReference type="GO" id="GO:0031071">
    <property type="term" value="F:cysteine desulfurase activity"/>
    <property type="evidence" value="ECO:0007669"/>
    <property type="project" value="UniProtKB-EC"/>
</dbReference>
<evidence type="ECO:0000256" key="1">
    <source>
        <dbReference type="ARBA" id="ARBA00001933"/>
    </source>
</evidence>
<evidence type="ECO:0000313" key="11">
    <source>
        <dbReference type="Proteomes" id="UP000587527"/>
    </source>
</evidence>
<dbReference type="AlphaFoldDB" id="A0A841BQ90"/>
<keyword evidence="4" id="KW-0479">Metal-binding</keyword>
<dbReference type="Gene3D" id="3.90.1150.10">
    <property type="entry name" value="Aspartate Aminotransferase, domain 1"/>
    <property type="match status" value="1"/>
</dbReference>
<dbReference type="Gene3D" id="3.40.640.10">
    <property type="entry name" value="Type I PLP-dependent aspartate aminotransferase-like (Major domain)"/>
    <property type="match status" value="1"/>
</dbReference>
<keyword evidence="6" id="KW-0408">Iron</keyword>
<feature type="domain" description="Aminotransferase class V" evidence="9">
    <location>
        <begin position="9"/>
        <end position="369"/>
    </location>
</feature>
<comment type="cofactor">
    <cofactor evidence="1">
        <name>pyridoxal 5'-phosphate</name>
        <dbReference type="ChEBI" id="CHEBI:597326"/>
    </cofactor>
</comment>
<dbReference type="GO" id="GO:0046872">
    <property type="term" value="F:metal ion binding"/>
    <property type="evidence" value="ECO:0007669"/>
    <property type="project" value="UniProtKB-KW"/>
</dbReference>